<evidence type="ECO:0000313" key="8">
    <source>
        <dbReference type="Proteomes" id="UP000468943"/>
    </source>
</evidence>
<feature type="transmembrane region" description="Helical" evidence="6">
    <location>
        <begin position="37"/>
        <end position="62"/>
    </location>
</feature>
<feature type="transmembrane region" description="Helical" evidence="6">
    <location>
        <begin position="108"/>
        <end position="128"/>
    </location>
</feature>
<feature type="transmembrane region" description="Helical" evidence="6">
    <location>
        <begin position="184"/>
        <end position="201"/>
    </location>
</feature>
<accession>A0A6I4SMT1</accession>
<dbReference type="Pfam" id="PF01810">
    <property type="entry name" value="LysE"/>
    <property type="match status" value="1"/>
</dbReference>
<name>A0A6I4SMT1_9SPHN</name>
<dbReference type="Proteomes" id="UP000468943">
    <property type="component" value="Unassembled WGS sequence"/>
</dbReference>
<evidence type="ECO:0000256" key="5">
    <source>
        <dbReference type="ARBA" id="ARBA00023136"/>
    </source>
</evidence>
<evidence type="ECO:0000313" key="7">
    <source>
        <dbReference type="EMBL" id="MXO56052.1"/>
    </source>
</evidence>
<dbReference type="OrthoDB" id="9807053at2"/>
<sequence>MDFAGFAFAVLLIELTPGPNMAWLVALSLGHGKRAGLAAVAGVALGLTVNAVLSSLGLSALLTAYPELGRWIGFAGAAMMVWFAWNAWHDASESSTGRLPSSEVDKHFIVGFALNLLNVKAALFFLTVVPQFVSVSGSSWTQILILGFVSVIIATLVHLVLIFGASHARMALAKPGRTRNISRSLSVLMLAVAGWFVWGALA</sequence>
<keyword evidence="2" id="KW-1003">Cell membrane</keyword>
<evidence type="ECO:0000256" key="2">
    <source>
        <dbReference type="ARBA" id="ARBA00022475"/>
    </source>
</evidence>
<dbReference type="GO" id="GO:0005886">
    <property type="term" value="C:plasma membrane"/>
    <property type="evidence" value="ECO:0007669"/>
    <property type="project" value="UniProtKB-SubCell"/>
</dbReference>
<evidence type="ECO:0000256" key="4">
    <source>
        <dbReference type="ARBA" id="ARBA00022989"/>
    </source>
</evidence>
<gene>
    <name evidence="7" type="ORF">GRI36_04070</name>
</gene>
<dbReference type="RefSeq" id="WP_160597301.1">
    <property type="nucleotide sequence ID" value="NZ_WTYS01000001.1"/>
</dbReference>
<keyword evidence="4 6" id="KW-1133">Transmembrane helix</keyword>
<organism evidence="7 8">
    <name type="scientific">Pontixanthobacter gangjinensis</name>
    <dbReference type="NCBI Taxonomy" id="1028742"/>
    <lineage>
        <taxon>Bacteria</taxon>
        <taxon>Pseudomonadati</taxon>
        <taxon>Pseudomonadota</taxon>
        <taxon>Alphaproteobacteria</taxon>
        <taxon>Sphingomonadales</taxon>
        <taxon>Erythrobacteraceae</taxon>
        <taxon>Pontixanthobacter</taxon>
    </lineage>
</organism>
<feature type="transmembrane region" description="Helical" evidence="6">
    <location>
        <begin position="140"/>
        <end position="163"/>
    </location>
</feature>
<dbReference type="AlphaFoldDB" id="A0A6I4SMT1"/>
<feature type="transmembrane region" description="Helical" evidence="6">
    <location>
        <begin position="6"/>
        <end position="25"/>
    </location>
</feature>
<evidence type="ECO:0000256" key="6">
    <source>
        <dbReference type="SAM" id="Phobius"/>
    </source>
</evidence>
<protein>
    <submittedName>
        <fullName evidence="7">LysE family transporter</fullName>
    </submittedName>
</protein>
<dbReference type="EMBL" id="WTYS01000001">
    <property type="protein sequence ID" value="MXO56052.1"/>
    <property type="molecule type" value="Genomic_DNA"/>
</dbReference>
<comment type="subcellular location">
    <subcellularLocation>
        <location evidence="1">Cell membrane</location>
        <topology evidence="1">Multi-pass membrane protein</topology>
    </subcellularLocation>
</comment>
<proteinExistence type="predicted"/>
<comment type="caution">
    <text evidence="7">The sequence shown here is derived from an EMBL/GenBank/DDBJ whole genome shotgun (WGS) entry which is preliminary data.</text>
</comment>
<dbReference type="PANTHER" id="PTHR30086:SF20">
    <property type="entry name" value="ARGININE EXPORTER PROTEIN ARGO-RELATED"/>
    <property type="match status" value="1"/>
</dbReference>
<keyword evidence="5 6" id="KW-0472">Membrane</keyword>
<keyword evidence="8" id="KW-1185">Reference proteome</keyword>
<dbReference type="GO" id="GO:0015171">
    <property type="term" value="F:amino acid transmembrane transporter activity"/>
    <property type="evidence" value="ECO:0007669"/>
    <property type="project" value="TreeGrafter"/>
</dbReference>
<keyword evidence="3 6" id="KW-0812">Transmembrane</keyword>
<evidence type="ECO:0000256" key="3">
    <source>
        <dbReference type="ARBA" id="ARBA00022692"/>
    </source>
</evidence>
<feature type="transmembrane region" description="Helical" evidence="6">
    <location>
        <begin position="68"/>
        <end position="88"/>
    </location>
</feature>
<evidence type="ECO:0000256" key="1">
    <source>
        <dbReference type="ARBA" id="ARBA00004651"/>
    </source>
</evidence>
<dbReference type="PANTHER" id="PTHR30086">
    <property type="entry name" value="ARGININE EXPORTER PROTEIN ARGO"/>
    <property type="match status" value="1"/>
</dbReference>
<reference evidence="7 8" key="1">
    <citation type="submission" date="2019-12" db="EMBL/GenBank/DDBJ databases">
        <title>Genomic-based taxomic classification of the family Erythrobacteraceae.</title>
        <authorList>
            <person name="Xu L."/>
        </authorList>
    </citation>
    <scope>NUCLEOTIDE SEQUENCE [LARGE SCALE GENOMIC DNA]</scope>
    <source>
        <strain evidence="7 8">JCM 17802</strain>
    </source>
</reference>
<dbReference type="InterPro" id="IPR001123">
    <property type="entry name" value="LeuE-type"/>
</dbReference>